<proteinExistence type="predicted"/>
<dbReference type="Gene3D" id="2.40.50.90">
    <property type="match status" value="1"/>
</dbReference>
<feature type="domain" description="TNase-like" evidence="1">
    <location>
        <begin position="139"/>
        <end position="233"/>
    </location>
</feature>
<dbReference type="Proteomes" id="UP000000998">
    <property type="component" value="Plasmid pMAQU01"/>
</dbReference>
<dbReference type="HOGENOM" id="CLU_1164753_0_0_6"/>
<geneLocation type="plasmid" evidence="2 3">
    <name>pMAQU01</name>
</geneLocation>
<evidence type="ECO:0000313" key="2">
    <source>
        <dbReference type="EMBL" id="ABM21012.1"/>
    </source>
</evidence>
<keyword evidence="2" id="KW-0614">Plasmid</keyword>
<dbReference type="SUPFAM" id="SSF50199">
    <property type="entry name" value="Staphylococcal nuclease"/>
    <property type="match status" value="1"/>
</dbReference>
<dbReference type="AlphaFoldDB" id="A1U7P3"/>
<reference evidence="3" key="1">
    <citation type="journal article" date="2011" name="Appl. Environ. Microbiol.">
        <title>Genomic potential of Marinobacter aquaeolei, a biogeochemical 'opportunitroph'.</title>
        <authorList>
            <person name="Singer E."/>
            <person name="Webb E.A."/>
            <person name="Nelson W.C."/>
            <person name="Heidelberg J.F."/>
            <person name="Ivanova N."/>
            <person name="Pati A."/>
            <person name="Edwards K.J."/>
        </authorList>
    </citation>
    <scope>NUCLEOTIDE SEQUENCE [LARGE SCALE GENOMIC DNA]</scope>
    <source>
        <strain evidence="3">ATCC 700491 / DSM 11845 / VT8</strain>
    </source>
</reference>
<sequence length="238" mass="26943">MQSSIMFRRGYYNSYYLTIVRLWRTIALKQLRGITMLKSECTAKPTWKQITDPMLGMIIALMVMITNSPTASANGDFTISGKGTVTQVIDGDTARIAPHSMELLYALKAQAQRAQDDYQRKLDIDRIYNTNARTPTILVRLTNIDTAESVHPDATRNSAAGIKASEYAKGKFEGKNALLTCHTIGYYGRPICNIITADGDWGDIMIRAGFTKYVTKYGRHHDRKWHEAYRRAETETFN</sequence>
<evidence type="ECO:0000259" key="1">
    <source>
        <dbReference type="Pfam" id="PF00565"/>
    </source>
</evidence>
<gene>
    <name evidence="2" type="ordered locus">Maqu_4160</name>
</gene>
<accession>A1U7P3</accession>
<name>A1U7P3_MARN8</name>
<dbReference type="KEGG" id="maq:Maqu_4160"/>
<evidence type="ECO:0000313" key="3">
    <source>
        <dbReference type="Proteomes" id="UP000000998"/>
    </source>
</evidence>
<dbReference type="InterPro" id="IPR035437">
    <property type="entry name" value="SNase_OB-fold_sf"/>
</dbReference>
<dbReference type="InterPro" id="IPR016071">
    <property type="entry name" value="Staphylococal_nuclease_OB-fold"/>
</dbReference>
<protein>
    <submittedName>
        <fullName evidence="2">Nuclease (SNase domain protein)</fullName>
    </submittedName>
</protein>
<dbReference type="EMBL" id="CP000515">
    <property type="protein sequence ID" value="ABM21012.1"/>
    <property type="molecule type" value="Genomic_DNA"/>
</dbReference>
<organism evidence="2 3">
    <name type="scientific">Marinobacter nauticus (strain ATCC 700491 / DSM 11845 / VT8)</name>
    <name type="common">Marinobacter aquaeolei</name>
    <dbReference type="NCBI Taxonomy" id="351348"/>
    <lineage>
        <taxon>Bacteria</taxon>
        <taxon>Pseudomonadati</taxon>
        <taxon>Pseudomonadota</taxon>
        <taxon>Gammaproteobacteria</taxon>
        <taxon>Pseudomonadales</taxon>
        <taxon>Marinobacteraceae</taxon>
        <taxon>Marinobacter</taxon>
    </lineage>
</organism>
<dbReference type="Pfam" id="PF00565">
    <property type="entry name" value="SNase"/>
    <property type="match status" value="1"/>
</dbReference>
<dbReference type="eggNOG" id="ENOG5034C5F">
    <property type="taxonomic scope" value="Bacteria"/>
</dbReference>